<feature type="domain" description="HTH cro/C1-type" evidence="2">
    <location>
        <begin position="22"/>
        <end position="76"/>
    </location>
</feature>
<dbReference type="SUPFAM" id="SSF47413">
    <property type="entry name" value="lambda repressor-like DNA-binding domains"/>
    <property type="match status" value="1"/>
</dbReference>
<evidence type="ECO:0000313" key="3">
    <source>
        <dbReference type="EMBL" id="QPE05280.1"/>
    </source>
</evidence>
<accession>A0A7S8MZL0</accession>
<dbReference type="EMBL" id="CP064760">
    <property type="protein sequence ID" value="QPE05280.1"/>
    <property type="molecule type" value="Genomic_DNA"/>
</dbReference>
<dbReference type="Proteomes" id="UP000594480">
    <property type="component" value="Chromosome"/>
</dbReference>
<organism evidence="3 4">
    <name type="scientific">Microbacterium schleiferi</name>
    <dbReference type="NCBI Taxonomy" id="69362"/>
    <lineage>
        <taxon>Bacteria</taxon>
        <taxon>Bacillati</taxon>
        <taxon>Actinomycetota</taxon>
        <taxon>Actinomycetes</taxon>
        <taxon>Micrococcales</taxon>
        <taxon>Microbacteriaceae</taxon>
        <taxon>Microbacterium</taxon>
    </lineage>
</organism>
<sequence length="108" mass="11667">MTIVLSLDRGAKVPPSTLQNRLRIAREWRGLEQADLSRELGVGRSTVSNYERGVTIPGKLVINAWAVACDVDVEWLRTGQTEDPRPGPGEGLSAGSKSPAGETSLYHP</sequence>
<dbReference type="AlphaFoldDB" id="A0A7S8MZL0"/>
<reference evidence="3 4" key="1">
    <citation type="submission" date="2020-11" db="EMBL/GenBank/DDBJ databases">
        <title>Amino acid is mineralized and recycled by bacteria in oceanic microbiome.</title>
        <authorList>
            <person name="Zheng L.Y."/>
        </authorList>
    </citation>
    <scope>NUCLEOTIDE SEQUENCE [LARGE SCALE GENOMIC DNA]</scope>
    <source>
        <strain evidence="3 4">A32-1</strain>
    </source>
</reference>
<dbReference type="KEGG" id="msf:IT882_04205"/>
<name>A0A7S8MZL0_9MICO</name>
<protein>
    <submittedName>
        <fullName evidence="3">Helix-turn-helix transcriptional regulator</fullName>
    </submittedName>
</protein>
<dbReference type="RefSeq" id="WP_195693297.1">
    <property type="nucleotide sequence ID" value="NZ_CP064760.1"/>
</dbReference>
<dbReference type="PROSITE" id="PS50943">
    <property type="entry name" value="HTH_CROC1"/>
    <property type="match status" value="1"/>
</dbReference>
<evidence type="ECO:0000313" key="4">
    <source>
        <dbReference type="Proteomes" id="UP000594480"/>
    </source>
</evidence>
<gene>
    <name evidence="3" type="ORF">IT882_04205</name>
</gene>
<dbReference type="SMART" id="SM00530">
    <property type="entry name" value="HTH_XRE"/>
    <property type="match status" value="1"/>
</dbReference>
<dbReference type="InterPro" id="IPR010982">
    <property type="entry name" value="Lambda_DNA-bd_dom_sf"/>
</dbReference>
<dbReference type="Gene3D" id="1.10.260.40">
    <property type="entry name" value="lambda repressor-like DNA-binding domains"/>
    <property type="match status" value="1"/>
</dbReference>
<evidence type="ECO:0000256" key="1">
    <source>
        <dbReference type="SAM" id="MobiDB-lite"/>
    </source>
</evidence>
<dbReference type="CDD" id="cd00093">
    <property type="entry name" value="HTH_XRE"/>
    <property type="match status" value="1"/>
</dbReference>
<dbReference type="Pfam" id="PF01381">
    <property type="entry name" value="HTH_3"/>
    <property type="match status" value="1"/>
</dbReference>
<proteinExistence type="predicted"/>
<keyword evidence="4" id="KW-1185">Reference proteome</keyword>
<evidence type="ECO:0000259" key="2">
    <source>
        <dbReference type="PROSITE" id="PS50943"/>
    </source>
</evidence>
<feature type="region of interest" description="Disordered" evidence="1">
    <location>
        <begin position="78"/>
        <end position="108"/>
    </location>
</feature>
<dbReference type="InterPro" id="IPR001387">
    <property type="entry name" value="Cro/C1-type_HTH"/>
</dbReference>
<dbReference type="GO" id="GO:0003677">
    <property type="term" value="F:DNA binding"/>
    <property type="evidence" value="ECO:0007669"/>
    <property type="project" value="InterPro"/>
</dbReference>